<dbReference type="SUPFAM" id="SSF47240">
    <property type="entry name" value="Ferritin-like"/>
    <property type="match status" value="1"/>
</dbReference>
<evidence type="ECO:0000256" key="5">
    <source>
        <dbReference type="ARBA" id="ARBA00033787"/>
    </source>
</evidence>
<proteinExistence type="predicted"/>
<dbReference type="RefSeq" id="WP_201363645.1">
    <property type="nucleotide sequence ID" value="NZ_BNJJ01000011.1"/>
</dbReference>
<gene>
    <name evidence="6" type="ORF">KSZ_40180</name>
</gene>
<evidence type="ECO:0000256" key="3">
    <source>
        <dbReference type="ARBA" id="ARBA00023004"/>
    </source>
</evidence>
<evidence type="ECO:0000256" key="1">
    <source>
        <dbReference type="ARBA" id="ARBA00022434"/>
    </source>
</evidence>
<dbReference type="InterPro" id="IPR009078">
    <property type="entry name" value="Ferritin-like_SF"/>
</dbReference>
<sequence length="107" mass="12586">MGTNQYHEPATELSQETRTFARIITSLQEECEAINWYQQRISVEPDPEAKAIMQHAQEEEFLHFSMDLEFLLRRTPRWRVAAQNILFHDGHIVDNAEKGEEQEENAD</sequence>
<evidence type="ECO:0000313" key="6">
    <source>
        <dbReference type="EMBL" id="GHO86012.1"/>
    </source>
</evidence>
<comment type="subcellular location">
    <subcellularLocation>
        <location evidence="4">Encapsulin nanocompartment</location>
    </subcellularLocation>
</comment>
<evidence type="ECO:0000256" key="4">
    <source>
        <dbReference type="ARBA" id="ARBA00033738"/>
    </source>
</evidence>
<keyword evidence="2" id="KW-0479">Metal-binding</keyword>
<dbReference type="InterPro" id="IPR054581">
    <property type="entry name" value="EncFtn-like"/>
</dbReference>
<keyword evidence="1" id="KW-0409">Iron storage</keyword>
<dbReference type="Gene3D" id="6.10.140.1960">
    <property type="match status" value="1"/>
</dbReference>
<organism evidence="6 7">
    <name type="scientific">Dictyobacter formicarum</name>
    <dbReference type="NCBI Taxonomy" id="2778368"/>
    <lineage>
        <taxon>Bacteria</taxon>
        <taxon>Bacillati</taxon>
        <taxon>Chloroflexota</taxon>
        <taxon>Ktedonobacteria</taxon>
        <taxon>Ktedonobacterales</taxon>
        <taxon>Dictyobacteraceae</taxon>
        <taxon>Dictyobacter</taxon>
    </lineage>
</organism>
<accession>A0ABQ3VIP2</accession>
<dbReference type="EMBL" id="BNJJ01000011">
    <property type="protein sequence ID" value="GHO86012.1"/>
    <property type="molecule type" value="Genomic_DNA"/>
</dbReference>
<protein>
    <recommendedName>
        <fullName evidence="8">Ferritin</fullName>
    </recommendedName>
</protein>
<reference evidence="6 7" key="1">
    <citation type="journal article" date="2021" name="Int. J. Syst. Evol. Microbiol.">
        <title>Reticulibacter mediterranei gen. nov., sp. nov., within the new family Reticulibacteraceae fam. nov., and Ktedonospora formicarum gen. nov., sp. nov., Ktedonobacter robiniae sp. nov., Dictyobacter formicarum sp. nov. and Dictyobacter arantiisoli sp. nov., belonging to the class Ktedonobacteria.</title>
        <authorList>
            <person name="Yabe S."/>
            <person name="Zheng Y."/>
            <person name="Wang C.M."/>
            <person name="Sakai Y."/>
            <person name="Abe K."/>
            <person name="Yokota A."/>
            <person name="Donadio S."/>
            <person name="Cavaletti L."/>
            <person name="Monciardini P."/>
        </authorList>
    </citation>
    <scope>NUCLEOTIDE SEQUENCE [LARGE SCALE GENOMIC DNA]</scope>
    <source>
        <strain evidence="6 7">SOSP1-9</strain>
    </source>
</reference>
<evidence type="ECO:0008006" key="8">
    <source>
        <dbReference type="Google" id="ProtNLM"/>
    </source>
</evidence>
<evidence type="ECO:0000313" key="7">
    <source>
        <dbReference type="Proteomes" id="UP000635565"/>
    </source>
</evidence>
<keyword evidence="7" id="KW-1185">Reference proteome</keyword>
<name>A0ABQ3VIP2_9CHLR</name>
<dbReference type="Proteomes" id="UP000635565">
    <property type="component" value="Unassembled WGS sequence"/>
</dbReference>
<evidence type="ECO:0000256" key="2">
    <source>
        <dbReference type="ARBA" id="ARBA00022723"/>
    </source>
</evidence>
<keyword evidence="3" id="KW-0408">Iron</keyword>
<dbReference type="Pfam" id="PF22277">
    <property type="entry name" value="EncFtn-like"/>
    <property type="match status" value="1"/>
</dbReference>
<keyword evidence="5" id="KW-1284">Encapsulin nanocompartment</keyword>
<comment type="caution">
    <text evidence="6">The sequence shown here is derived from an EMBL/GenBank/DDBJ whole genome shotgun (WGS) entry which is preliminary data.</text>
</comment>